<name>A0A9P4UCR0_9PLEO</name>
<comment type="caution">
    <text evidence="3">The sequence shown here is derived from an EMBL/GenBank/DDBJ whole genome shotgun (WGS) entry which is preliminary data.</text>
</comment>
<evidence type="ECO:0000313" key="3">
    <source>
        <dbReference type="EMBL" id="KAF2444623.1"/>
    </source>
</evidence>
<evidence type="ECO:0000313" key="4">
    <source>
        <dbReference type="Proteomes" id="UP000799764"/>
    </source>
</evidence>
<feature type="signal peptide" evidence="2">
    <location>
        <begin position="1"/>
        <end position="17"/>
    </location>
</feature>
<keyword evidence="2" id="KW-0732">Signal</keyword>
<reference evidence="3" key="1">
    <citation type="journal article" date="2020" name="Stud. Mycol.">
        <title>101 Dothideomycetes genomes: a test case for predicting lifestyles and emergence of pathogens.</title>
        <authorList>
            <person name="Haridas S."/>
            <person name="Albert R."/>
            <person name="Binder M."/>
            <person name="Bloem J."/>
            <person name="Labutti K."/>
            <person name="Salamov A."/>
            <person name="Andreopoulos B."/>
            <person name="Baker S."/>
            <person name="Barry K."/>
            <person name="Bills G."/>
            <person name="Bluhm B."/>
            <person name="Cannon C."/>
            <person name="Castanera R."/>
            <person name="Culley D."/>
            <person name="Daum C."/>
            <person name="Ezra D."/>
            <person name="Gonzalez J."/>
            <person name="Henrissat B."/>
            <person name="Kuo A."/>
            <person name="Liang C."/>
            <person name="Lipzen A."/>
            <person name="Lutzoni F."/>
            <person name="Magnuson J."/>
            <person name="Mondo S."/>
            <person name="Nolan M."/>
            <person name="Ohm R."/>
            <person name="Pangilinan J."/>
            <person name="Park H.-J."/>
            <person name="Ramirez L."/>
            <person name="Alfaro M."/>
            <person name="Sun H."/>
            <person name="Tritt A."/>
            <person name="Yoshinaga Y."/>
            <person name="Zwiers L.-H."/>
            <person name="Turgeon B."/>
            <person name="Goodwin S."/>
            <person name="Spatafora J."/>
            <person name="Crous P."/>
            <person name="Grigoriev I."/>
        </authorList>
    </citation>
    <scope>NUCLEOTIDE SEQUENCE</scope>
    <source>
        <strain evidence="3">CBS 690.94</strain>
    </source>
</reference>
<keyword evidence="4" id="KW-1185">Reference proteome</keyword>
<evidence type="ECO:0000256" key="1">
    <source>
        <dbReference type="SAM" id="MobiDB-lite"/>
    </source>
</evidence>
<protein>
    <recommendedName>
        <fullName evidence="5">Ubiquitin 3 binding protein But2 C-terminal domain-containing protein</fullName>
    </recommendedName>
</protein>
<dbReference type="EMBL" id="MU001500">
    <property type="protein sequence ID" value="KAF2444623.1"/>
    <property type="molecule type" value="Genomic_DNA"/>
</dbReference>
<feature type="chain" id="PRO_5040307785" description="Ubiquitin 3 binding protein But2 C-terminal domain-containing protein" evidence="2">
    <location>
        <begin position="18"/>
        <end position="248"/>
    </location>
</feature>
<dbReference type="OrthoDB" id="5431298at2759"/>
<accession>A0A9P4UCR0</accession>
<dbReference type="Proteomes" id="UP000799764">
    <property type="component" value="Unassembled WGS sequence"/>
</dbReference>
<sequence length="248" mass="26678">MATKLFAFTSLLALAAARPTVTSRSADRSDCWQTNPGTVFYSCSNGYTGCFYQDPCSLPPLPSSAPPTPLPTTTSEAPEKHELTTPRSYNIYPLSTAQHNVQDKVPHVDLNKPAGSATTTTNALVFDNVPAGAKNCILNWRSTAPTDENNFTVNGSGQAWTRQLTGFPAKTDIVSFDGLKPFQDPAAEWTPSLDFTGWTESPGSHAGSKLECGEQVAVELKGSGEGEGENRVFITLTKTNGFFLTYEL</sequence>
<evidence type="ECO:0000256" key="2">
    <source>
        <dbReference type="SAM" id="SignalP"/>
    </source>
</evidence>
<feature type="region of interest" description="Disordered" evidence="1">
    <location>
        <begin position="62"/>
        <end position="82"/>
    </location>
</feature>
<dbReference type="AlphaFoldDB" id="A0A9P4UCR0"/>
<evidence type="ECO:0008006" key="5">
    <source>
        <dbReference type="Google" id="ProtNLM"/>
    </source>
</evidence>
<organism evidence="3 4">
    <name type="scientific">Karstenula rhodostoma CBS 690.94</name>
    <dbReference type="NCBI Taxonomy" id="1392251"/>
    <lineage>
        <taxon>Eukaryota</taxon>
        <taxon>Fungi</taxon>
        <taxon>Dikarya</taxon>
        <taxon>Ascomycota</taxon>
        <taxon>Pezizomycotina</taxon>
        <taxon>Dothideomycetes</taxon>
        <taxon>Pleosporomycetidae</taxon>
        <taxon>Pleosporales</taxon>
        <taxon>Massarineae</taxon>
        <taxon>Didymosphaeriaceae</taxon>
        <taxon>Karstenula</taxon>
    </lineage>
</organism>
<proteinExistence type="predicted"/>
<gene>
    <name evidence="3" type="ORF">P171DRAFT_443626</name>
</gene>